<feature type="domain" description="AB hydrolase-1" evidence="1">
    <location>
        <begin position="56"/>
        <end position="278"/>
    </location>
</feature>
<dbReference type="AlphaFoldDB" id="A0A849SLA4"/>
<name>A0A849SLA4_UNCEI</name>
<gene>
    <name evidence="2" type="ORF">HOP12_04245</name>
</gene>
<dbReference type="InterPro" id="IPR029058">
    <property type="entry name" value="AB_hydrolase_fold"/>
</dbReference>
<evidence type="ECO:0000259" key="1">
    <source>
        <dbReference type="Pfam" id="PF00561"/>
    </source>
</evidence>
<sequence>MEARSRSPRPVLGVRLDARWREHVPPAWRADWNEREFALDRGSTRVVTAGTGPPALLLPPLPGYKEAWLRVLPQLALRFRVVTFDLRLHRGSANDWASHVADAARVAEAFAPGAALVVGHSLGGMLAQRYALAHPQRVSRLVLSSTFPRVGFEWRQLVPRYLEQPLVLATQRWLPEPLSRAAAAGFARRRAWVFDACCDAEVVEFVRFGIRNFALSDARAMVALAFAHDARAELERLAVPTLVVVGECETAWALAAARRLAVVLPDARLVEFADVAHLHPLSAPDRLVRSIEGWLDATA</sequence>
<protein>
    <submittedName>
        <fullName evidence="2">Alpha/beta hydrolase</fullName>
    </submittedName>
</protein>
<dbReference type="PRINTS" id="PR00111">
    <property type="entry name" value="ABHYDROLASE"/>
</dbReference>
<dbReference type="PANTHER" id="PTHR43798">
    <property type="entry name" value="MONOACYLGLYCEROL LIPASE"/>
    <property type="match status" value="1"/>
</dbReference>
<keyword evidence="2" id="KW-0378">Hydrolase</keyword>
<dbReference type="SUPFAM" id="SSF53474">
    <property type="entry name" value="alpha/beta-Hydrolases"/>
    <property type="match status" value="1"/>
</dbReference>
<evidence type="ECO:0000313" key="2">
    <source>
        <dbReference type="EMBL" id="NOT33364.1"/>
    </source>
</evidence>
<proteinExistence type="predicted"/>
<dbReference type="GO" id="GO:0016020">
    <property type="term" value="C:membrane"/>
    <property type="evidence" value="ECO:0007669"/>
    <property type="project" value="TreeGrafter"/>
</dbReference>
<dbReference type="EMBL" id="JABFRW010000044">
    <property type="protein sequence ID" value="NOT33364.1"/>
    <property type="molecule type" value="Genomic_DNA"/>
</dbReference>
<dbReference type="InterPro" id="IPR050266">
    <property type="entry name" value="AB_hydrolase_sf"/>
</dbReference>
<dbReference type="PANTHER" id="PTHR43798:SF33">
    <property type="entry name" value="HYDROLASE, PUTATIVE (AFU_ORTHOLOGUE AFUA_2G14860)-RELATED"/>
    <property type="match status" value="1"/>
</dbReference>
<dbReference type="Gene3D" id="3.40.50.1820">
    <property type="entry name" value="alpha/beta hydrolase"/>
    <property type="match status" value="1"/>
</dbReference>
<dbReference type="Pfam" id="PF00561">
    <property type="entry name" value="Abhydrolase_1"/>
    <property type="match status" value="1"/>
</dbReference>
<dbReference type="Proteomes" id="UP000580839">
    <property type="component" value="Unassembled WGS sequence"/>
</dbReference>
<evidence type="ECO:0000313" key="3">
    <source>
        <dbReference type="Proteomes" id="UP000580839"/>
    </source>
</evidence>
<accession>A0A849SLA4</accession>
<dbReference type="InterPro" id="IPR000073">
    <property type="entry name" value="AB_hydrolase_1"/>
</dbReference>
<reference evidence="2 3" key="1">
    <citation type="submission" date="2020-04" db="EMBL/GenBank/DDBJ databases">
        <title>Metagenomic profiling of ammonia- and methane-oxidizing microorganisms in a Dutch drinking water treatment plant.</title>
        <authorList>
            <person name="Poghosyan L."/>
            <person name="Leucker S."/>
        </authorList>
    </citation>
    <scope>NUCLEOTIDE SEQUENCE [LARGE SCALE GENOMIC DNA]</scope>
    <source>
        <strain evidence="2">S-RSF-IL-03</strain>
    </source>
</reference>
<dbReference type="GO" id="GO:0016787">
    <property type="term" value="F:hydrolase activity"/>
    <property type="evidence" value="ECO:0007669"/>
    <property type="project" value="UniProtKB-KW"/>
</dbReference>
<comment type="caution">
    <text evidence="2">The sequence shown here is derived from an EMBL/GenBank/DDBJ whole genome shotgun (WGS) entry which is preliminary data.</text>
</comment>
<organism evidence="2 3">
    <name type="scientific">Eiseniibacteriota bacterium</name>
    <dbReference type="NCBI Taxonomy" id="2212470"/>
    <lineage>
        <taxon>Bacteria</taxon>
        <taxon>Candidatus Eiseniibacteriota</taxon>
    </lineage>
</organism>